<dbReference type="Gene3D" id="3.40.50.1110">
    <property type="entry name" value="SGNH hydrolase"/>
    <property type="match status" value="1"/>
</dbReference>
<dbReference type="PANTHER" id="PTHR31988">
    <property type="entry name" value="ESTERASE, PUTATIVE (DUF303)-RELATED"/>
    <property type="match status" value="1"/>
</dbReference>
<gene>
    <name evidence="3" type="ORF">C4F40_06515</name>
</gene>
<evidence type="ECO:0000313" key="4">
    <source>
        <dbReference type="Proteomes" id="UP000618319"/>
    </source>
</evidence>
<organism evidence="3 4">
    <name type="scientific">Sphingobacterium pedocola</name>
    <dbReference type="NCBI Taxonomy" id="2082722"/>
    <lineage>
        <taxon>Bacteria</taxon>
        <taxon>Pseudomonadati</taxon>
        <taxon>Bacteroidota</taxon>
        <taxon>Sphingobacteriia</taxon>
        <taxon>Sphingobacteriales</taxon>
        <taxon>Sphingobacteriaceae</taxon>
        <taxon>Sphingobacterium</taxon>
    </lineage>
</organism>
<dbReference type="SUPFAM" id="SSF52266">
    <property type="entry name" value="SGNH hydrolase"/>
    <property type="match status" value="1"/>
</dbReference>
<dbReference type="InterPro" id="IPR005181">
    <property type="entry name" value="SASA"/>
</dbReference>
<keyword evidence="1" id="KW-0378">Hydrolase</keyword>
<sequence>MNIKNYLILLTIITSISVYTIQKSYAQDKNFHIYLCFGQSNMEGHGKFEDQDTVGNERFYSLQAVDCPELDRKKGEWYLAQPPITRCNNGLTPADYFGKKLAENLPDSIRIGIINISVGGCDIQLFDKDSTISYVAKAPNWMKGILSAYDNDPYGRLVEMAKIAQQTGVIKGILLHQGESNTGDRDWPNKVNKVYQNLLQDLKLEASQTPLLAGELLSAEQGGKCASMNAVIKTLPGVIPTAHIVSSDDCEGIPDGLHFSPAGYRQLGRNYAEIMLDIRK</sequence>
<dbReference type="PANTHER" id="PTHR31988:SF19">
    <property type="entry name" value="9-O-ACETYL-N-ACETYLNEURAMINIC ACID DEACETYLASE-RELATED"/>
    <property type="match status" value="1"/>
</dbReference>
<evidence type="ECO:0000313" key="3">
    <source>
        <dbReference type="EMBL" id="MBE8720374.1"/>
    </source>
</evidence>
<reference evidence="3 4" key="1">
    <citation type="submission" date="2018-02" db="EMBL/GenBank/DDBJ databases">
        <title>Sphingobacterium KA21.</title>
        <authorList>
            <person name="Vasarhelyi B.M."/>
            <person name="Deshmukh S."/>
            <person name="Balint B."/>
            <person name="Kukolya J."/>
        </authorList>
    </citation>
    <scope>NUCLEOTIDE SEQUENCE [LARGE SCALE GENOMIC DNA]</scope>
    <source>
        <strain evidence="3 4">Ka21</strain>
    </source>
</reference>
<proteinExistence type="predicted"/>
<name>A0ABR9T4U9_9SPHI</name>
<keyword evidence="4" id="KW-1185">Reference proteome</keyword>
<dbReference type="RefSeq" id="WP_231389909.1">
    <property type="nucleotide sequence ID" value="NZ_MU158689.1"/>
</dbReference>
<accession>A0ABR9T4U9</accession>
<dbReference type="EMBL" id="PSKQ01000017">
    <property type="protein sequence ID" value="MBE8720374.1"/>
    <property type="molecule type" value="Genomic_DNA"/>
</dbReference>
<dbReference type="Pfam" id="PF03629">
    <property type="entry name" value="SASA"/>
    <property type="match status" value="1"/>
</dbReference>
<evidence type="ECO:0000259" key="2">
    <source>
        <dbReference type="Pfam" id="PF03629"/>
    </source>
</evidence>
<dbReference type="InterPro" id="IPR052940">
    <property type="entry name" value="Carb_Esterase_6"/>
</dbReference>
<dbReference type="InterPro" id="IPR036514">
    <property type="entry name" value="SGNH_hydro_sf"/>
</dbReference>
<comment type="caution">
    <text evidence="3">The sequence shown here is derived from an EMBL/GenBank/DDBJ whole genome shotgun (WGS) entry which is preliminary data.</text>
</comment>
<evidence type="ECO:0000256" key="1">
    <source>
        <dbReference type="ARBA" id="ARBA00022801"/>
    </source>
</evidence>
<dbReference type="Proteomes" id="UP000618319">
    <property type="component" value="Unassembled WGS sequence"/>
</dbReference>
<feature type="domain" description="Sialate O-acetylesterase" evidence="2">
    <location>
        <begin position="31"/>
        <end position="276"/>
    </location>
</feature>
<protein>
    <submittedName>
        <fullName evidence="3">Sialate O-acetylesterase</fullName>
    </submittedName>
</protein>